<dbReference type="GO" id="GO:0007114">
    <property type="term" value="P:cell budding"/>
    <property type="evidence" value="ECO:0007669"/>
    <property type="project" value="EnsemblFungi"/>
</dbReference>
<dbReference type="Gene3D" id="3.40.50.720">
    <property type="entry name" value="NAD(P)-binding Rossmann-like Domain"/>
    <property type="match status" value="1"/>
</dbReference>
<dbReference type="HOGENOM" id="CLU_013325_1_0_1"/>
<evidence type="ECO:0000256" key="3">
    <source>
        <dbReference type="ARBA" id="ARBA00022741"/>
    </source>
</evidence>
<dbReference type="InterPro" id="IPR001763">
    <property type="entry name" value="Rhodanese-like_dom"/>
</dbReference>
<dbReference type="GO" id="GO:0034599">
    <property type="term" value="P:cellular response to oxidative stress"/>
    <property type="evidence" value="ECO:0007669"/>
    <property type="project" value="EnsemblFungi"/>
</dbReference>
<dbReference type="InterPro" id="IPR035985">
    <property type="entry name" value="Ubiquitin-activating_enz"/>
</dbReference>
<comment type="caution">
    <text evidence="7">The sequence shown here is derived from an EMBL/GenBank/DDBJ whole genome shotgun (WGS) entry which is preliminary data.</text>
</comment>
<dbReference type="InterPro" id="IPR045886">
    <property type="entry name" value="ThiF/MoeB/HesA"/>
</dbReference>
<proteinExistence type="predicted"/>
<dbReference type="GO" id="GO:0042802">
    <property type="term" value="F:identical protein binding"/>
    <property type="evidence" value="ECO:0007669"/>
    <property type="project" value="EnsemblFungi"/>
</dbReference>
<dbReference type="Proteomes" id="UP000003163">
    <property type="component" value="Unassembled WGS sequence"/>
</dbReference>
<keyword evidence="5" id="KW-0067">ATP-binding</keyword>
<organism evidence="7 8">
    <name type="scientific">Edhazardia aedis (strain USNM 41457)</name>
    <name type="common">Microsporidian parasite</name>
    <dbReference type="NCBI Taxonomy" id="1003232"/>
    <lineage>
        <taxon>Eukaryota</taxon>
        <taxon>Fungi</taxon>
        <taxon>Fungi incertae sedis</taxon>
        <taxon>Microsporidia</taxon>
        <taxon>Edhazardia</taxon>
    </lineage>
</organism>
<dbReference type="SUPFAM" id="SSF52821">
    <property type="entry name" value="Rhodanese/Cell cycle control phosphatase"/>
    <property type="match status" value="1"/>
</dbReference>
<dbReference type="InterPro" id="IPR036873">
    <property type="entry name" value="Rhodanese-like_dom_sf"/>
</dbReference>
<reference evidence="7 8" key="1">
    <citation type="submission" date="2011-08" db="EMBL/GenBank/DDBJ databases">
        <authorList>
            <person name="Liu Z.J."/>
            <person name="Shi F.L."/>
            <person name="Lu J.Q."/>
            <person name="Li M."/>
            <person name="Wang Z.L."/>
        </authorList>
    </citation>
    <scope>NUCLEOTIDE SEQUENCE [LARGE SCALE GENOMIC DNA]</scope>
    <source>
        <strain evidence="7 8">USNM 41457</strain>
    </source>
</reference>
<dbReference type="GO" id="GO:0004792">
    <property type="term" value="F:thiosulfate-cyanide sulfurtransferase activity"/>
    <property type="evidence" value="ECO:0007669"/>
    <property type="project" value="EnsemblFungi"/>
</dbReference>
<evidence type="ECO:0000313" key="7">
    <source>
        <dbReference type="EMBL" id="EJW04559.1"/>
    </source>
</evidence>
<evidence type="ECO:0000259" key="6">
    <source>
        <dbReference type="PROSITE" id="PS50206"/>
    </source>
</evidence>
<dbReference type="AlphaFoldDB" id="J9DAQ9"/>
<feature type="domain" description="Rhodanese" evidence="6">
    <location>
        <begin position="284"/>
        <end position="374"/>
    </location>
</feature>
<evidence type="ECO:0000256" key="5">
    <source>
        <dbReference type="ARBA" id="ARBA00022840"/>
    </source>
</evidence>
<dbReference type="CDD" id="cd00757">
    <property type="entry name" value="ThiF_MoeB_HesA_family"/>
    <property type="match status" value="1"/>
</dbReference>
<dbReference type="FunCoup" id="J9DAQ9">
    <property type="interactions" value="100"/>
</dbReference>
<reference evidence="8" key="2">
    <citation type="submission" date="2015-07" db="EMBL/GenBank/DDBJ databases">
        <title>Contrasting host-pathogen interactions and genome evolution in two generalist and specialist microsporidian pathogens of mosquitoes.</title>
        <authorList>
            <consortium name="The Broad Institute Genomics Platform"/>
            <consortium name="The Broad Institute Genome Sequencing Center for Infectious Disease"/>
            <person name="Cuomo C.A."/>
            <person name="Sanscrainte N.D."/>
            <person name="Goldberg J.M."/>
            <person name="Heiman D."/>
            <person name="Young S."/>
            <person name="Zeng Q."/>
            <person name="Becnel J.J."/>
            <person name="Birren B.W."/>
        </authorList>
    </citation>
    <scope>NUCLEOTIDE SEQUENCE [LARGE SCALE GENOMIC DNA]</scope>
    <source>
        <strain evidence="8">USNM 41457</strain>
    </source>
</reference>
<dbReference type="Gene3D" id="3.40.250.10">
    <property type="entry name" value="Rhodanese-like domain"/>
    <property type="match status" value="1"/>
</dbReference>
<keyword evidence="2" id="KW-0808">Transferase</keyword>
<accession>J9DAQ9</accession>
<keyword evidence="8" id="KW-1185">Reference proteome</keyword>
<dbReference type="GO" id="GO:2000220">
    <property type="term" value="P:regulation of pseudohyphal growth"/>
    <property type="evidence" value="ECO:0007669"/>
    <property type="project" value="EnsemblFungi"/>
</dbReference>
<evidence type="ECO:0000256" key="4">
    <source>
        <dbReference type="ARBA" id="ARBA00022786"/>
    </source>
</evidence>
<evidence type="ECO:0000256" key="1">
    <source>
        <dbReference type="ARBA" id="ARBA00004514"/>
    </source>
</evidence>
<evidence type="ECO:0000256" key="2">
    <source>
        <dbReference type="ARBA" id="ARBA00022679"/>
    </source>
</evidence>
<dbReference type="GO" id="GO:0001403">
    <property type="term" value="P:invasive growth in response to glucose limitation"/>
    <property type="evidence" value="ECO:0007669"/>
    <property type="project" value="EnsemblFungi"/>
</dbReference>
<comment type="subcellular location">
    <subcellularLocation>
        <location evidence="1">Cytoplasm</location>
        <location evidence="1">Cytosol</location>
    </subcellularLocation>
</comment>
<dbReference type="InParanoid" id="J9DAQ9"/>
<evidence type="ECO:0000313" key="8">
    <source>
        <dbReference type="Proteomes" id="UP000003163"/>
    </source>
</evidence>
<dbReference type="GO" id="GO:0005829">
    <property type="term" value="C:cytosol"/>
    <property type="evidence" value="ECO:0007669"/>
    <property type="project" value="UniProtKB-SubCell"/>
</dbReference>
<dbReference type="GO" id="GO:0042292">
    <property type="term" value="F:URM1 activating enzyme activity"/>
    <property type="evidence" value="ECO:0007669"/>
    <property type="project" value="EnsemblFungi"/>
</dbReference>
<dbReference type="Pfam" id="PF00581">
    <property type="entry name" value="Rhodanese"/>
    <property type="match status" value="1"/>
</dbReference>
<gene>
    <name evidence="7" type="ORF">EDEG_01242</name>
</gene>
<dbReference type="Pfam" id="PF00899">
    <property type="entry name" value="ThiF"/>
    <property type="match status" value="1"/>
</dbReference>
<dbReference type="PROSITE" id="PS50206">
    <property type="entry name" value="RHODANESE_3"/>
    <property type="match status" value="1"/>
</dbReference>
<dbReference type="GO" id="GO:0005524">
    <property type="term" value="F:ATP binding"/>
    <property type="evidence" value="ECO:0007669"/>
    <property type="project" value="UniProtKB-KW"/>
</dbReference>
<dbReference type="GO" id="GO:0008146">
    <property type="term" value="F:sulfotransferase activity"/>
    <property type="evidence" value="ECO:0007669"/>
    <property type="project" value="TreeGrafter"/>
</dbReference>
<dbReference type="EMBL" id="AFBI03000017">
    <property type="protein sequence ID" value="EJW04559.1"/>
    <property type="molecule type" value="Genomic_DNA"/>
</dbReference>
<dbReference type="OrthoDB" id="10261062at2759"/>
<dbReference type="GO" id="GO:0032447">
    <property type="term" value="P:protein urmylation"/>
    <property type="evidence" value="ECO:0007669"/>
    <property type="project" value="EnsemblFungi"/>
</dbReference>
<dbReference type="VEuPathDB" id="MicrosporidiaDB:EDEG_01242"/>
<dbReference type="PANTHER" id="PTHR10953:SF102">
    <property type="entry name" value="ADENYLYLTRANSFERASE AND SULFURTRANSFERASE MOCS3"/>
    <property type="match status" value="1"/>
</dbReference>
<dbReference type="STRING" id="1003232.J9DAQ9"/>
<dbReference type="GO" id="GO:0070566">
    <property type="term" value="F:adenylyltransferase activity"/>
    <property type="evidence" value="ECO:0007669"/>
    <property type="project" value="EnsemblFungi"/>
</dbReference>
<name>J9DAQ9_EDHAE</name>
<dbReference type="SUPFAM" id="SSF69572">
    <property type="entry name" value="Activating enzymes of the ubiquitin-like proteins"/>
    <property type="match status" value="1"/>
</dbReference>
<protein>
    <recommendedName>
        <fullName evidence="6">Rhodanese domain-containing protein</fullName>
    </recommendedName>
</protein>
<dbReference type="GO" id="GO:0002143">
    <property type="term" value="P:tRNA wobble position uridine thiolation"/>
    <property type="evidence" value="ECO:0007669"/>
    <property type="project" value="EnsemblFungi"/>
</dbReference>
<dbReference type="OMA" id="IPDVGMD"/>
<dbReference type="InterPro" id="IPR000594">
    <property type="entry name" value="ThiF_NAD_FAD-bd"/>
</dbReference>
<dbReference type="SMART" id="SM00450">
    <property type="entry name" value="RHOD"/>
    <property type="match status" value="1"/>
</dbReference>
<dbReference type="FunFam" id="3.40.50.720:FF:000033">
    <property type="entry name" value="Adenylyltransferase and sulfurtransferase MOCS3"/>
    <property type="match status" value="1"/>
</dbReference>
<keyword evidence="4" id="KW-0833">Ubl conjugation pathway</keyword>
<keyword evidence="3" id="KW-0547">Nucleotide-binding</keyword>
<sequence length="375" mass="42227">MLYESRLTNSEIERYSRQIILSQIGVDGQIHLRNAKVLIVGLGGLGSPVLMYLASCGIQTIGIVDYDKLELHNLQRQVIHNEEGLHTSKVESAANFARKLNSTINIVEHDMFFSSDTVDDLVSKYDVIVDCSDNIDARYQLSDFCKKYGKKMVLASVLKFEGQVFILPVDGPCYRCLFPERKLSVQNCDEAGVLGPVCGIIGSIQATEVIKMIISNDATPKLLTYDAFKSEMKTFDLSKKKNQKCPVCVRKEIPMKVFLEGTKPPKMVKCDPERKISWKQYLEKPDDFVLVDVRPKSLFNICKIKDSINISSEDFMKDYKIEVPGSDKKKILLLCKKGVTAAKVGNFLLENERTAYVLEGGLKSFKSDIDHTFPL</sequence>
<dbReference type="PANTHER" id="PTHR10953">
    <property type="entry name" value="UBIQUITIN-ACTIVATING ENZYME E1"/>
    <property type="match status" value="1"/>
</dbReference>